<sequence length="202" mass="20557">MKITLLSTIAIVASMALPGLVLADAATPQHVRGTVETLDGSTLTVHTREGETAIVTLPDGAPIAGVAEAKVSDIKTGDFVGIASLPNEKGVAGALEVVIFPPELKGLGEGSYGWDLKPKSTMTNATVANAVKDVEGRQVTVNYNGKDKEIAIPEGTPVVTIIGASRADLVTGATVFIVAAPSGDGYTAKQVVVGKDGVVPPM</sequence>
<keyword evidence="3" id="KW-1185">Reference proteome</keyword>
<dbReference type="KEGG" id="ppru:FDP22_19720"/>
<feature type="chain" id="PRO_5022834677" description="DUF5666 domain-containing protein" evidence="1">
    <location>
        <begin position="24"/>
        <end position="202"/>
    </location>
</feature>
<dbReference type="Proteomes" id="UP000305888">
    <property type="component" value="Plasmid pD4M1A"/>
</dbReference>
<evidence type="ECO:0008006" key="4">
    <source>
        <dbReference type="Google" id="ProtNLM"/>
    </source>
</evidence>
<accession>A0A5B8G208</accession>
<organism evidence="2 3">
    <name type="scientific">Paroceanicella profunda</name>
    <dbReference type="NCBI Taxonomy" id="2579971"/>
    <lineage>
        <taxon>Bacteria</taxon>
        <taxon>Pseudomonadati</taxon>
        <taxon>Pseudomonadota</taxon>
        <taxon>Alphaproteobacteria</taxon>
        <taxon>Rhodobacterales</taxon>
        <taxon>Paracoccaceae</taxon>
        <taxon>Paroceanicella</taxon>
    </lineage>
</organism>
<reference evidence="2 3" key="1">
    <citation type="submission" date="2019-06" db="EMBL/GenBank/DDBJ databases">
        <title>Genome sequence of Rhodobacteraceae bacterium D4M1.</title>
        <authorList>
            <person name="Cao J."/>
        </authorList>
    </citation>
    <scope>NUCLEOTIDE SEQUENCE [LARGE SCALE GENOMIC DNA]</scope>
    <source>
        <strain evidence="2 3">D4M1</strain>
        <plasmid evidence="3">pd4m1a</plasmid>
    </source>
</reference>
<keyword evidence="2" id="KW-0614">Plasmid</keyword>
<dbReference type="RefSeq" id="WP_138573397.1">
    <property type="nucleotide sequence ID" value="NZ_CP040819.1"/>
</dbReference>
<protein>
    <recommendedName>
        <fullName evidence="4">DUF5666 domain-containing protein</fullName>
    </recommendedName>
</protein>
<dbReference type="OrthoDB" id="9799947at2"/>
<dbReference type="EMBL" id="CP040819">
    <property type="protein sequence ID" value="QDL94094.1"/>
    <property type="molecule type" value="Genomic_DNA"/>
</dbReference>
<keyword evidence="1" id="KW-0732">Signal</keyword>
<feature type="signal peptide" evidence="1">
    <location>
        <begin position="1"/>
        <end position="23"/>
    </location>
</feature>
<geneLocation type="plasmid" evidence="3">
    <name>pd4m1a</name>
</geneLocation>
<evidence type="ECO:0000313" key="2">
    <source>
        <dbReference type="EMBL" id="QDL94094.1"/>
    </source>
</evidence>
<name>A0A5B8G208_9RHOB</name>
<gene>
    <name evidence="2" type="ORF">FDP22_19720</name>
</gene>
<evidence type="ECO:0000313" key="3">
    <source>
        <dbReference type="Proteomes" id="UP000305888"/>
    </source>
</evidence>
<evidence type="ECO:0000256" key="1">
    <source>
        <dbReference type="SAM" id="SignalP"/>
    </source>
</evidence>
<proteinExistence type="predicted"/>
<dbReference type="AlphaFoldDB" id="A0A5B8G208"/>